<keyword evidence="2" id="KW-1185">Reference proteome</keyword>
<evidence type="ECO:0000313" key="2">
    <source>
        <dbReference type="Proteomes" id="UP000002614"/>
    </source>
</evidence>
<reference evidence="1 2" key="1">
    <citation type="journal article" date="2011" name="Virol. J.">
        <title>A Shigella boydii bacteriophage which resembles Salmonella phage ViI.</title>
        <authorList>
            <person name="Anany H."/>
            <person name="Lingohr E.J."/>
            <person name="Villegas A."/>
            <person name="Ackermann H.W."/>
            <person name="She Y.M."/>
            <person name="Griffiths M.W."/>
            <person name="Kropinski A.M."/>
        </authorList>
    </citation>
    <scope>NUCLEOTIDE SEQUENCE [LARGE SCALE GENOMIC DNA]</scope>
</reference>
<protein>
    <submittedName>
        <fullName evidence="1">Hypothetical phage protein</fullName>
    </submittedName>
</protein>
<organism evidence="1 2">
    <name type="scientific">Shigella phage Ag3</name>
    <dbReference type="NCBI Taxonomy" id="637730"/>
    <lineage>
        <taxon>Viruses</taxon>
        <taxon>Duplodnaviria</taxon>
        <taxon>Heunggongvirae</taxon>
        <taxon>Uroviricota</taxon>
        <taxon>Caudoviricetes</taxon>
        <taxon>Pantevenvirales</taxon>
        <taxon>Ackermannviridae</taxon>
        <taxon>Aglimvirinae</taxon>
        <taxon>Agtrevirus</taxon>
        <taxon>Agtrevirus AG3</taxon>
    </lineage>
</organism>
<dbReference type="Proteomes" id="UP000002614">
    <property type="component" value="Segment"/>
</dbReference>
<name>C8XUK7_9CAUD</name>
<accession>C8XUK7</accession>
<dbReference type="EMBL" id="FJ373894">
    <property type="protein sequence ID" value="ACO94337.1"/>
    <property type="molecule type" value="Genomic_DNA"/>
</dbReference>
<proteinExistence type="predicted"/>
<dbReference type="GeneID" id="8683680"/>
<dbReference type="KEGG" id="vg:8683680"/>
<dbReference type="RefSeq" id="YP_003358590.1">
    <property type="nucleotide sequence ID" value="NC_013693.1"/>
</dbReference>
<gene>
    <name evidence="1" type="primary">orf00114.1</name>
</gene>
<sequence length="44" mass="5309">MQVDNPHKERHHDDDNVEGHGLVRDLYHCQRECARFPKYKSMCL</sequence>
<evidence type="ECO:0000313" key="1">
    <source>
        <dbReference type="EMBL" id="ACO94337.1"/>
    </source>
</evidence>